<protein>
    <submittedName>
        <fullName evidence="1">Expressed protein</fullName>
    </submittedName>
</protein>
<reference evidence="1" key="1">
    <citation type="journal article" date="2005" name="BMC Biol.">
        <title>The sequence of rice chromosomes 11 and 12, rich in disease resistance genes and recent gene duplications.</title>
        <authorList>
            <consortium name="The rice chromosomes 11 and 12 sequencing consortia"/>
        </authorList>
    </citation>
    <scope>NUCLEOTIDE SEQUENCE [LARGE SCALE GENOMIC DNA]</scope>
</reference>
<proteinExistence type="predicted"/>
<accession>Q2QT29</accession>
<dbReference type="EMBL" id="DP000011">
    <property type="protein sequence ID" value="ABA97839.1"/>
    <property type="molecule type" value="Genomic_DNA"/>
</dbReference>
<organism evidence="1">
    <name type="scientific">Oryza sativa subsp. japonica</name>
    <name type="common">Rice</name>
    <dbReference type="NCBI Taxonomy" id="39947"/>
    <lineage>
        <taxon>Eukaryota</taxon>
        <taxon>Viridiplantae</taxon>
        <taxon>Streptophyta</taxon>
        <taxon>Embryophyta</taxon>
        <taxon>Tracheophyta</taxon>
        <taxon>Spermatophyta</taxon>
        <taxon>Magnoliopsida</taxon>
        <taxon>Liliopsida</taxon>
        <taxon>Poales</taxon>
        <taxon>Poaceae</taxon>
        <taxon>BOP clade</taxon>
        <taxon>Oryzoideae</taxon>
        <taxon>Oryzeae</taxon>
        <taxon>Oryzinae</taxon>
        <taxon>Oryza</taxon>
        <taxon>Oryza sativa</taxon>
    </lineage>
</organism>
<name>Q2QT29_ORYSJ</name>
<gene>
    <name evidence="1" type="ordered locus">LOC_Os12g22060</name>
</gene>
<evidence type="ECO:0000313" key="1">
    <source>
        <dbReference type="EMBL" id="ABA97839.1"/>
    </source>
</evidence>
<reference evidence="1" key="3">
    <citation type="submission" date="2006-01" db="EMBL/GenBank/DDBJ databases">
        <authorList>
            <person name="Buell R."/>
        </authorList>
    </citation>
    <scope>NUCLEOTIDE SEQUENCE</scope>
</reference>
<dbReference type="AlphaFoldDB" id="Q2QT29"/>
<sequence>MEHTAQSTTEVNGLSLLIGGCETVEMHAHGNGTITVATKCDMDAGPKQREAASDGRGEDEGALRSRFGTWDSWWSSVPGHPMTAHDRVAPGTRWFLGRNSVEQRGDDPSVHEQQKNMGRWYMQRRTTMTCFVICKWNHDHVHTQDDKLGRKKMMKEVDVGQPAERRLAGVMAAVLPQAATMAPARGTEAVVCSLHNSEQQQQQDNGVQAKWESFNAAARRGWGGGVVVKQRGGEEGCCSY</sequence>
<reference evidence="1" key="2">
    <citation type="submission" date="2005-04" db="EMBL/GenBank/DDBJ databases">
        <authorList>
            <person name="Buell C.R."/>
            <person name="Wing R.A."/>
            <person name="McCombie W.A."/>
            <person name="Ouyang S."/>
        </authorList>
    </citation>
    <scope>NUCLEOTIDE SEQUENCE</scope>
</reference>